<reference evidence="3 5" key="2">
    <citation type="submission" date="2018-08" db="EMBL/GenBank/DDBJ databases">
        <title>Aphanomyces genome sequencing and annotation.</title>
        <authorList>
            <person name="Minardi D."/>
            <person name="Oidtmann B."/>
            <person name="Van Der Giezen M."/>
            <person name="Studholme D.J."/>
        </authorList>
    </citation>
    <scope>NUCLEOTIDE SEQUENCE [LARGE SCALE GENOMIC DNA]</scope>
    <source>
        <strain evidence="3 5">D2</strain>
    </source>
</reference>
<dbReference type="EMBL" id="QUTI01029600">
    <property type="protein sequence ID" value="RLO04047.1"/>
    <property type="molecule type" value="Genomic_DNA"/>
</dbReference>
<evidence type="ECO:0000259" key="1">
    <source>
        <dbReference type="PROSITE" id="PS51729"/>
    </source>
</evidence>
<dbReference type="InterPro" id="IPR016181">
    <property type="entry name" value="Acyl_CoA_acyltransferase"/>
</dbReference>
<dbReference type="Proteomes" id="UP000266643">
    <property type="component" value="Unassembled WGS sequence"/>
</dbReference>
<dbReference type="InterPro" id="IPR045057">
    <property type="entry name" value="Gcn5-rel_NAT"/>
</dbReference>
<dbReference type="PANTHER" id="PTHR31435">
    <property type="entry name" value="PROTEIN NATD1"/>
    <property type="match status" value="1"/>
</dbReference>
<evidence type="ECO:0000313" key="3">
    <source>
        <dbReference type="EMBL" id="RHY40184.1"/>
    </source>
</evidence>
<protein>
    <recommendedName>
        <fullName evidence="1">N-acetyltransferase domain-containing protein</fullName>
    </recommendedName>
</protein>
<dbReference type="InterPro" id="IPR031165">
    <property type="entry name" value="GNAT_YJDJ"/>
</dbReference>
<evidence type="ECO:0000313" key="5">
    <source>
        <dbReference type="Proteomes" id="UP000266643"/>
    </source>
</evidence>
<dbReference type="PANTHER" id="PTHR31435:SF9">
    <property type="entry name" value="PROTEIN NATD1"/>
    <property type="match status" value="1"/>
</dbReference>
<dbReference type="SUPFAM" id="SSF55729">
    <property type="entry name" value="Acyl-CoA N-acyltransferases (Nat)"/>
    <property type="match status" value="1"/>
</dbReference>
<dbReference type="VEuPathDB" id="FungiDB:H257_13410"/>
<organism evidence="3 5">
    <name type="scientific">Aphanomyces astaci</name>
    <name type="common">Crayfish plague agent</name>
    <dbReference type="NCBI Taxonomy" id="112090"/>
    <lineage>
        <taxon>Eukaryota</taxon>
        <taxon>Sar</taxon>
        <taxon>Stramenopiles</taxon>
        <taxon>Oomycota</taxon>
        <taxon>Saprolegniomycetes</taxon>
        <taxon>Saprolegniales</taxon>
        <taxon>Verrucalvaceae</taxon>
        <taxon>Aphanomyces</taxon>
    </lineage>
</organism>
<proteinExistence type="predicted"/>
<dbReference type="AlphaFoldDB" id="A0A397CB36"/>
<evidence type="ECO:0000313" key="6">
    <source>
        <dbReference type="Proteomes" id="UP000275652"/>
    </source>
</evidence>
<dbReference type="EMBL" id="VJMI01013878">
    <property type="protein sequence ID" value="KAF0746634.1"/>
    <property type="molecule type" value="Genomic_DNA"/>
</dbReference>
<evidence type="ECO:0000313" key="7">
    <source>
        <dbReference type="Proteomes" id="UP000469452"/>
    </source>
</evidence>
<dbReference type="EMBL" id="QUTD01011298">
    <property type="protein sequence ID" value="RHY40184.1"/>
    <property type="molecule type" value="Genomic_DNA"/>
</dbReference>
<dbReference type="Proteomes" id="UP000275652">
    <property type="component" value="Unassembled WGS sequence"/>
</dbReference>
<name>A0A397CB36_APHAT</name>
<reference evidence="4 6" key="1">
    <citation type="journal article" date="2018" name="J. Invertebr. Pathol.">
        <title>New genotyping method for the causative agent of crayfish plague (Aphanomyces astaci) based on whole genome data.</title>
        <authorList>
            <person name="Minardi D."/>
            <person name="Studholme D.J."/>
            <person name="van der Giezen M."/>
            <person name="Pretto T."/>
            <person name="Oidtmann B."/>
        </authorList>
    </citation>
    <scope>NUCLEOTIDE SEQUENCE [LARGE SCALE GENOMIC DNA]</scope>
    <source>
        <strain evidence="4 6">KB13</strain>
    </source>
</reference>
<evidence type="ECO:0000313" key="2">
    <source>
        <dbReference type="EMBL" id="KAF0746634.1"/>
    </source>
</evidence>
<feature type="domain" description="N-acetyltransferase" evidence="1">
    <location>
        <begin position="19"/>
        <end position="111"/>
    </location>
</feature>
<dbReference type="PROSITE" id="PS51729">
    <property type="entry name" value="GNAT_YJDJ"/>
    <property type="match status" value="1"/>
</dbReference>
<dbReference type="CDD" id="cd04301">
    <property type="entry name" value="NAT_SF"/>
    <property type="match status" value="1"/>
</dbReference>
<accession>A0A397CB36</accession>
<sequence length="111" mass="12394">MQRLLRFSTAAVAPSKRVRHIPAQMQFTCEGETTPGNATALLGFLEYNIQGTTMDMRRTFVDPAGRGQGIAKLLCDEAFEYAKTNELEVVPSCSYIRHTYLKPSPTKRKAP</sequence>
<dbReference type="Gene3D" id="3.40.630.30">
    <property type="match status" value="1"/>
</dbReference>
<evidence type="ECO:0000313" key="4">
    <source>
        <dbReference type="EMBL" id="RLO04047.1"/>
    </source>
</evidence>
<gene>
    <name evidence="2" type="ORF">AaE_008052</name>
    <name evidence="4" type="ORF">DYB28_012845</name>
    <name evidence="3" type="ORF">DYB30_007201</name>
</gene>
<comment type="caution">
    <text evidence="3">The sequence shown here is derived from an EMBL/GenBank/DDBJ whole genome shotgun (WGS) entry which is preliminary data.</text>
</comment>
<dbReference type="Proteomes" id="UP000469452">
    <property type="component" value="Unassembled WGS sequence"/>
</dbReference>
<dbReference type="Pfam" id="PF14542">
    <property type="entry name" value="Acetyltransf_CG"/>
    <property type="match status" value="1"/>
</dbReference>
<reference evidence="2 7" key="3">
    <citation type="submission" date="2019-06" db="EMBL/GenBank/DDBJ databases">
        <title>Genomics analysis of Aphanomyces spp. identifies a new class of oomycete effector associated with host adaptation.</title>
        <authorList>
            <person name="Gaulin E."/>
        </authorList>
    </citation>
    <scope>NUCLEOTIDE SEQUENCE [LARGE SCALE GENOMIC DNA]</scope>
    <source>
        <strain evidence="2 7">E</strain>
    </source>
</reference>